<dbReference type="PANTHER" id="PTHR35580:SF1">
    <property type="entry name" value="PHYTASE-LIKE DOMAIN-CONTAINING PROTEIN"/>
    <property type="match status" value="1"/>
</dbReference>
<dbReference type="InterPro" id="IPR052918">
    <property type="entry name" value="Motility_Chemotaxis_Reg"/>
</dbReference>
<sequence length="551" mass="59157">MTKTVHWLCIMLVLILPSIIPAQEWVARYDGPDNGWDGGNAIAVDSDGNVYVTGSSDGVGTLYDYATIKYSSSGVEQWVVRYNGPGNGCDEATAIRVDHAGNVYVTGYSEGSGTGSDYATIKYDSSGATQWVARYNGPGNMADNAGGITLDDSGNVYITGFSVGPGTESDYATIKYSNSGVEQWVTRYNSPDSSFDASTAIVLDHAGNIYVAGTSQGLATDDDFVTVKYNSSGVEQWVARYNGPASGRDGARAMAIDSSGNVYVTGSSVGIGTDNDYATVKYDPSGVEQWVIRYNGPANHWDDASAVAVDHMGNVCVTGRSVDSALEDDYATIKYSASGVEQWVARYDGPASSYDDARAMVIDNAGNIYVTGYSIDLATHEDFATVKYKASGGEEWVARYNGPLDRCDDATAITVDNSGNVYVTGWSRGLKIGFDYATIKYSCTGVEEIEAPMEQIQATLTAFPNPFRHTTTIRYSIHDSGYSMKNLRLSIYDASGRLVKAFDLGSSIGNQESRISWSGVDDANRKLGSGIYFIELRAGDFVTTDKISLLQ</sequence>
<dbReference type="Gene3D" id="2.40.10.500">
    <property type="match status" value="4"/>
</dbReference>
<dbReference type="InterPro" id="IPR026444">
    <property type="entry name" value="Secre_tail"/>
</dbReference>
<gene>
    <name evidence="2" type="ORF">AMJ87_04280</name>
</gene>
<comment type="caution">
    <text evidence="2">The sequence shown here is derived from an EMBL/GenBank/DDBJ whole genome shotgun (WGS) entry which is preliminary data.</text>
</comment>
<proteinExistence type="predicted"/>
<evidence type="ECO:0000259" key="1">
    <source>
        <dbReference type="Pfam" id="PF13860"/>
    </source>
</evidence>
<name>A0A0S8GHS1_UNCW3</name>
<dbReference type="AlphaFoldDB" id="A0A0S8GHS1"/>
<dbReference type="SUPFAM" id="SSF101898">
    <property type="entry name" value="NHL repeat"/>
    <property type="match status" value="2"/>
</dbReference>
<evidence type="ECO:0000313" key="2">
    <source>
        <dbReference type="EMBL" id="KPK72598.1"/>
    </source>
</evidence>
<accession>A0A0S8GHS1</accession>
<dbReference type="Proteomes" id="UP000051096">
    <property type="component" value="Unassembled WGS sequence"/>
</dbReference>
<feature type="domain" description="FlgD/Vpr Ig-like" evidence="1">
    <location>
        <begin position="485"/>
        <end position="538"/>
    </location>
</feature>
<organism evidence="2 3">
    <name type="scientific">candidate division WOR_3 bacterium SM23_60</name>
    <dbReference type="NCBI Taxonomy" id="1703780"/>
    <lineage>
        <taxon>Bacteria</taxon>
        <taxon>Bacteria division WOR-3</taxon>
    </lineage>
</organism>
<dbReference type="Pfam" id="PF06739">
    <property type="entry name" value="SBBP"/>
    <property type="match status" value="4"/>
</dbReference>
<dbReference type="PANTHER" id="PTHR35580">
    <property type="entry name" value="CELL SURFACE GLYCOPROTEIN (S-LAYER PROTEIN)-LIKE PROTEIN"/>
    <property type="match status" value="1"/>
</dbReference>
<dbReference type="Gene3D" id="2.60.40.4070">
    <property type="match status" value="1"/>
</dbReference>
<reference evidence="2 3" key="1">
    <citation type="journal article" date="2015" name="Microbiome">
        <title>Genomic resolution of linkages in carbon, nitrogen, and sulfur cycling among widespread estuary sediment bacteria.</title>
        <authorList>
            <person name="Baker B.J."/>
            <person name="Lazar C.S."/>
            <person name="Teske A.P."/>
            <person name="Dick G.J."/>
        </authorList>
    </citation>
    <scope>NUCLEOTIDE SEQUENCE [LARGE SCALE GENOMIC DNA]</scope>
    <source>
        <strain evidence="2">SM23_60</strain>
    </source>
</reference>
<dbReference type="InterPro" id="IPR025965">
    <property type="entry name" value="FlgD/Vpr_Ig-like"/>
</dbReference>
<dbReference type="NCBIfam" id="TIGR04183">
    <property type="entry name" value="Por_Secre_tail"/>
    <property type="match status" value="1"/>
</dbReference>
<dbReference type="Pfam" id="PF13860">
    <property type="entry name" value="FlgD_ig"/>
    <property type="match status" value="1"/>
</dbReference>
<dbReference type="InterPro" id="IPR010620">
    <property type="entry name" value="SBBP_repeat"/>
</dbReference>
<evidence type="ECO:0000313" key="3">
    <source>
        <dbReference type="Proteomes" id="UP000051096"/>
    </source>
</evidence>
<protein>
    <recommendedName>
        <fullName evidence="1">FlgD/Vpr Ig-like domain-containing protein</fullName>
    </recommendedName>
</protein>
<dbReference type="EMBL" id="LJUO01000027">
    <property type="protein sequence ID" value="KPK72598.1"/>
    <property type="molecule type" value="Genomic_DNA"/>
</dbReference>